<evidence type="ECO:0000256" key="2">
    <source>
        <dbReference type="ARBA" id="ARBA00022448"/>
    </source>
</evidence>
<dbReference type="PROSITE" id="PS50928">
    <property type="entry name" value="ABC_TM1"/>
    <property type="match status" value="1"/>
</dbReference>
<keyword evidence="4 7" id="KW-0812">Transmembrane</keyword>
<dbReference type="PANTHER" id="PTHR43386">
    <property type="entry name" value="OLIGOPEPTIDE TRANSPORT SYSTEM PERMEASE PROTEIN APPC"/>
    <property type="match status" value="1"/>
</dbReference>
<comment type="similarity">
    <text evidence="7">Belongs to the binding-protein-dependent transport system permease family.</text>
</comment>
<dbReference type="Pfam" id="PF00528">
    <property type="entry name" value="BPD_transp_1"/>
    <property type="match status" value="1"/>
</dbReference>
<keyword evidence="5 7" id="KW-1133">Transmembrane helix</keyword>
<organism evidence="9 10">
    <name type="scientific">Streptacidiphilus jiangxiensis</name>
    <dbReference type="NCBI Taxonomy" id="235985"/>
    <lineage>
        <taxon>Bacteria</taxon>
        <taxon>Bacillati</taxon>
        <taxon>Actinomycetota</taxon>
        <taxon>Actinomycetes</taxon>
        <taxon>Kitasatosporales</taxon>
        <taxon>Streptomycetaceae</taxon>
        <taxon>Streptacidiphilus</taxon>
    </lineage>
</organism>
<keyword evidence="6 7" id="KW-0472">Membrane</keyword>
<evidence type="ECO:0000256" key="7">
    <source>
        <dbReference type="RuleBase" id="RU363032"/>
    </source>
</evidence>
<gene>
    <name evidence="9" type="ORF">SAMN05414137_1111</name>
</gene>
<feature type="domain" description="ABC transmembrane type-1" evidence="8">
    <location>
        <begin position="90"/>
        <end position="196"/>
    </location>
</feature>
<keyword evidence="2 7" id="KW-0813">Transport</keyword>
<dbReference type="EMBL" id="FOAZ01000011">
    <property type="protein sequence ID" value="SEL64276.1"/>
    <property type="molecule type" value="Genomic_DNA"/>
</dbReference>
<dbReference type="AlphaFoldDB" id="A0A1H7RVT0"/>
<dbReference type="eggNOG" id="COG1173">
    <property type="taxonomic scope" value="Bacteria"/>
</dbReference>
<dbReference type="Gene3D" id="1.10.3720.10">
    <property type="entry name" value="MetI-like"/>
    <property type="match status" value="1"/>
</dbReference>
<dbReference type="CDD" id="cd06261">
    <property type="entry name" value="TM_PBP2"/>
    <property type="match status" value="1"/>
</dbReference>
<comment type="subcellular location">
    <subcellularLocation>
        <location evidence="1 7">Cell membrane</location>
        <topology evidence="1 7">Multi-pass membrane protein</topology>
    </subcellularLocation>
</comment>
<dbReference type="InterPro" id="IPR050366">
    <property type="entry name" value="BP-dependent_transpt_permease"/>
</dbReference>
<evidence type="ECO:0000256" key="5">
    <source>
        <dbReference type="ARBA" id="ARBA00022989"/>
    </source>
</evidence>
<keyword evidence="10" id="KW-1185">Reference proteome</keyword>
<dbReference type="RefSeq" id="WP_143094461.1">
    <property type="nucleotide sequence ID" value="NZ_FOAZ01000011.1"/>
</dbReference>
<dbReference type="InterPro" id="IPR025966">
    <property type="entry name" value="OppC_N"/>
</dbReference>
<evidence type="ECO:0000256" key="3">
    <source>
        <dbReference type="ARBA" id="ARBA00022475"/>
    </source>
</evidence>
<dbReference type="SUPFAM" id="SSF161098">
    <property type="entry name" value="MetI-like"/>
    <property type="match status" value="1"/>
</dbReference>
<dbReference type="PANTHER" id="PTHR43386:SF1">
    <property type="entry name" value="D,D-DIPEPTIDE TRANSPORT SYSTEM PERMEASE PROTEIN DDPC-RELATED"/>
    <property type="match status" value="1"/>
</dbReference>
<evidence type="ECO:0000256" key="6">
    <source>
        <dbReference type="ARBA" id="ARBA00023136"/>
    </source>
</evidence>
<evidence type="ECO:0000256" key="4">
    <source>
        <dbReference type="ARBA" id="ARBA00022692"/>
    </source>
</evidence>
<name>A0A1H7RVT0_STRJI</name>
<dbReference type="InterPro" id="IPR035906">
    <property type="entry name" value="MetI-like_sf"/>
</dbReference>
<dbReference type="Proteomes" id="UP000183015">
    <property type="component" value="Unassembled WGS sequence"/>
</dbReference>
<dbReference type="InterPro" id="IPR000515">
    <property type="entry name" value="MetI-like"/>
</dbReference>
<dbReference type="STRING" id="235985.SAMN05414137_1111"/>
<feature type="transmembrane region" description="Helical" evidence="7">
    <location>
        <begin position="121"/>
        <end position="142"/>
    </location>
</feature>
<sequence length="196" mass="20749">MAPATSPRRSRSGGRARLLRSPKVATGSLILLFFVLLAAFGPMAAPHSPDWRASRLDNVPHPPSGQFWLGTDVQQHDLFSQLLAGGRDTLLIAFVAGGIATVLSVIVGVSAGYLGGKADEVLSILTNIFLALPGLLILMVVMKMMPDGDTGNPLLIGAVIALSAWAWGARVLRAQTLALRNQDYVESARVVGESRV</sequence>
<evidence type="ECO:0000256" key="1">
    <source>
        <dbReference type="ARBA" id="ARBA00004651"/>
    </source>
</evidence>
<dbReference type="Pfam" id="PF12911">
    <property type="entry name" value="OppC_N"/>
    <property type="match status" value="1"/>
</dbReference>
<evidence type="ECO:0000313" key="9">
    <source>
        <dbReference type="EMBL" id="SEL64276.1"/>
    </source>
</evidence>
<dbReference type="GO" id="GO:0005886">
    <property type="term" value="C:plasma membrane"/>
    <property type="evidence" value="ECO:0007669"/>
    <property type="project" value="UniProtKB-SubCell"/>
</dbReference>
<evidence type="ECO:0000313" key="10">
    <source>
        <dbReference type="Proteomes" id="UP000183015"/>
    </source>
</evidence>
<feature type="transmembrane region" description="Helical" evidence="7">
    <location>
        <begin position="90"/>
        <end position="114"/>
    </location>
</feature>
<keyword evidence="3" id="KW-1003">Cell membrane</keyword>
<dbReference type="OrthoDB" id="6637947at2"/>
<feature type="transmembrane region" description="Helical" evidence="7">
    <location>
        <begin position="154"/>
        <end position="172"/>
    </location>
</feature>
<evidence type="ECO:0000259" key="8">
    <source>
        <dbReference type="PROSITE" id="PS50928"/>
    </source>
</evidence>
<accession>A0A1H7RVT0</accession>
<reference evidence="10" key="1">
    <citation type="submission" date="2016-10" db="EMBL/GenBank/DDBJ databases">
        <authorList>
            <person name="Varghese N."/>
        </authorList>
    </citation>
    <scope>NUCLEOTIDE SEQUENCE [LARGE SCALE GENOMIC DNA]</scope>
    <source>
        <strain evidence="10">DSM 45096 / BCRC 16803 / CGMCC 4.1857 / CIP 109030 / JCM 12277 / KCTC 19219 / NBRC 100920 / 33214</strain>
    </source>
</reference>
<dbReference type="GO" id="GO:0055085">
    <property type="term" value="P:transmembrane transport"/>
    <property type="evidence" value="ECO:0007669"/>
    <property type="project" value="InterPro"/>
</dbReference>
<proteinExistence type="inferred from homology"/>
<protein>
    <submittedName>
        <fullName evidence="9">Peptide/nickel transport system permease protein</fullName>
    </submittedName>
</protein>
<feature type="non-terminal residue" evidence="9">
    <location>
        <position position="196"/>
    </location>
</feature>